<protein>
    <recommendedName>
        <fullName evidence="2">arginine--tRNA ligase</fullName>
        <ecNumber evidence="2">6.1.1.19</ecNumber>
    </recommendedName>
    <alternativeName>
        <fullName evidence="8">Arginyl-tRNA synthetase</fullName>
    </alternativeName>
</protein>
<dbReference type="AlphaFoldDB" id="A0A7R7XSL0"/>
<evidence type="ECO:0000256" key="5">
    <source>
        <dbReference type="ARBA" id="ARBA00022840"/>
    </source>
</evidence>
<dbReference type="CDD" id="cd00671">
    <property type="entry name" value="ArgRS_core"/>
    <property type="match status" value="1"/>
</dbReference>
<dbReference type="SUPFAM" id="SSF52374">
    <property type="entry name" value="Nucleotidylyl transferase"/>
    <property type="match status" value="1"/>
</dbReference>
<name>A0A7R7XSL0_9EURO</name>
<feature type="domain" description="DALR anticodon binding" evidence="12">
    <location>
        <begin position="590"/>
        <end position="707"/>
    </location>
</feature>
<dbReference type="InterPro" id="IPR009080">
    <property type="entry name" value="tRNAsynth_Ia_anticodon-bd"/>
</dbReference>
<dbReference type="FunFam" id="3.30.1360.70:FF:000006">
    <property type="entry name" value="Arginyl-tRNA synthetase"/>
    <property type="match status" value="1"/>
</dbReference>
<dbReference type="Gene3D" id="3.40.50.620">
    <property type="entry name" value="HUPs"/>
    <property type="match status" value="1"/>
</dbReference>
<dbReference type="FunFam" id="1.10.730.10:FF:000006">
    <property type="entry name" value="Arginyl-tRNA synthetase 2, mitochondrial"/>
    <property type="match status" value="1"/>
</dbReference>
<dbReference type="InterPro" id="IPR001412">
    <property type="entry name" value="aa-tRNA-synth_I_CS"/>
</dbReference>
<dbReference type="GO" id="GO:0005739">
    <property type="term" value="C:mitochondrion"/>
    <property type="evidence" value="ECO:0007669"/>
    <property type="project" value="TreeGrafter"/>
</dbReference>
<gene>
    <name evidence="14" type="ORF">APUU_51338S</name>
</gene>
<evidence type="ECO:0000313" key="14">
    <source>
        <dbReference type="EMBL" id="BCS26627.1"/>
    </source>
</evidence>
<evidence type="ECO:0000256" key="6">
    <source>
        <dbReference type="ARBA" id="ARBA00022917"/>
    </source>
</evidence>
<reference evidence="14" key="2">
    <citation type="submission" date="2021-02" db="EMBL/GenBank/DDBJ databases">
        <title>Aspergillus puulaauensis MK2 genome sequence.</title>
        <authorList>
            <person name="Futagami T."/>
            <person name="Mori K."/>
            <person name="Kadooka C."/>
            <person name="Tanaka T."/>
        </authorList>
    </citation>
    <scope>NUCLEOTIDE SEQUENCE</scope>
    <source>
        <strain evidence="14">MK2</strain>
    </source>
</reference>
<evidence type="ECO:0000256" key="2">
    <source>
        <dbReference type="ARBA" id="ARBA00012837"/>
    </source>
</evidence>
<dbReference type="OrthoDB" id="68056at2759"/>
<keyword evidence="5 10" id="KW-0067">ATP-binding</keyword>
<dbReference type="CDD" id="cd07956">
    <property type="entry name" value="Anticodon_Ia_Arg"/>
    <property type="match status" value="1"/>
</dbReference>
<evidence type="ECO:0000256" key="7">
    <source>
        <dbReference type="ARBA" id="ARBA00023146"/>
    </source>
</evidence>
<keyword evidence="4 10" id="KW-0547">Nucleotide-binding</keyword>
<dbReference type="EC" id="6.1.1.19" evidence="2"/>
<evidence type="ECO:0000256" key="11">
    <source>
        <dbReference type="SAM" id="Coils"/>
    </source>
</evidence>
<dbReference type="InterPro" id="IPR036695">
    <property type="entry name" value="Arg-tRNA-synth_N_sf"/>
</dbReference>
<dbReference type="PANTHER" id="PTHR11956:SF11">
    <property type="entry name" value="ARGININE--TRNA LIGASE, MITOCHONDRIAL-RELATED"/>
    <property type="match status" value="1"/>
</dbReference>
<dbReference type="GeneID" id="64976632"/>
<dbReference type="KEGG" id="apuu:APUU_51338S"/>
<dbReference type="GO" id="GO:0005524">
    <property type="term" value="F:ATP binding"/>
    <property type="evidence" value="ECO:0007669"/>
    <property type="project" value="UniProtKB-KW"/>
</dbReference>
<dbReference type="PROSITE" id="PS00178">
    <property type="entry name" value="AA_TRNA_LIGASE_I"/>
    <property type="match status" value="1"/>
</dbReference>
<dbReference type="Pfam" id="PF00750">
    <property type="entry name" value="tRNA-synt_1d"/>
    <property type="match status" value="1"/>
</dbReference>
<dbReference type="PANTHER" id="PTHR11956">
    <property type="entry name" value="ARGINYL-TRNA SYNTHETASE"/>
    <property type="match status" value="1"/>
</dbReference>
<evidence type="ECO:0000256" key="9">
    <source>
        <dbReference type="ARBA" id="ARBA00049339"/>
    </source>
</evidence>
<dbReference type="EMBL" id="AP024447">
    <property type="protein sequence ID" value="BCS26627.1"/>
    <property type="molecule type" value="Genomic_DNA"/>
</dbReference>
<dbReference type="NCBIfam" id="TIGR00456">
    <property type="entry name" value="argS"/>
    <property type="match status" value="1"/>
</dbReference>
<evidence type="ECO:0000313" key="15">
    <source>
        <dbReference type="Proteomes" id="UP000654913"/>
    </source>
</evidence>
<dbReference type="InterPro" id="IPR008909">
    <property type="entry name" value="DALR_anticod-bd"/>
</dbReference>
<dbReference type="GO" id="GO:0032543">
    <property type="term" value="P:mitochondrial translation"/>
    <property type="evidence" value="ECO:0007669"/>
    <property type="project" value="TreeGrafter"/>
</dbReference>
<evidence type="ECO:0000259" key="13">
    <source>
        <dbReference type="SMART" id="SM01016"/>
    </source>
</evidence>
<dbReference type="SMART" id="SM01016">
    <property type="entry name" value="Arg_tRNA_synt_N"/>
    <property type="match status" value="1"/>
</dbReference>
<evidence type="ECO:0000256" key="4">
    <source>
        <dbReference type="ARBA" id="ARBA00022741"/>
    </source>
</evidence>
<dbReference type="SMART" id="SM00836">
    <property type="entry name" value="DALR_1"/>
    <property type="match status" value="1"/>
</dbReference>
<accession>A0A7R7XSL0</accession>
<dbReference type="InterPro" id="IPR035684">
    <property type="entry name" value="ArgRS_core"/>
</dbReference>
<dbReference type="HAMAP" id="MF_00123">
    <property type="entry name" value="Arg_tRNA_synth"/>
    <property type="match status" value="1"/>
</dbReference>
<comment type="catalytic activity">
    <reaction evidence="9">
        <text>tRNA(Arg) + L-arginine + ATP = L-arginyl-tRNA(Arg) + AMP + diphosphate</text>
        <dbReference type="Rhea" id="RHEA:20301"/>
        <dbReference type="Rhea" id="RHEA-COMP:9658"/>
        <dbReference type="Rhea" id="RHEA-COMP:9673"/>
        <dbReference type="ChEBI" id="CHEBI:30616"/>
        <dbReference type="ChEBI" id="CHEBI:32682"/>
        <dbReference type="ChEBI" id="CHEBI:33019"/>
        <dbReference type="ChEBI" id="CHEBI:78442"/>
        <dbReference type="ChEBI" id="CHEBI:78513"/>
        <dbReference type="ChEBI" id="CHEBI:456215"/>
        <dbReference type="EC" id="6.1.1.19"/>
    </reaction>
</comment>
<sequence length="707" mass="78958">MGHSLVSGAHRFSTTLCRRILSCPPRNNSASLRNCPYSFRHFNPSRLPSARGFTRSVAPAMASATSLPAAVESLSLQTTSETSKFPNCFPSLNPVDLYRQHIAENLGAAADIDAEKIYTRLQWTNTLDKGDLVLPVPSLQIKGKKPQELSEELASKFPESDIVQPPIANGVHLTFFFKTTPLSKNVIGKILSNKAAYGSNGNLGLRDPQDPAKGRKKMIVEFSSPNIAKPFHAGHLRSTIIGGFLANLYTVVGWDVVKMNYLGDWGKQYGLLANGYKKFGDEEKLLKDPINHLFDVYVKVNGIVSEQDGPIKELKEQIKTKKEKGEDVAELEQELAKLVDVSEDEKARRYFKSMEDGDADALALWRRFRELSIQKYKETYARLNIDFDAYSGESQIKQESMSTANDTLEKSGVSEKSEGAVIVDFVKHGAKKLGKAIIVRKDGTPLYLTRDIGAILERDEAYHFDKMIYVVASQQDLHLAQLFKITELMGYKDLASRCQHINFGMVRGMSTRKGTVKFLDDILKDVGEKMHEVMKKNAAKYEQIEDPERTADILGITSVMVQDMSGKRINGYDFNLDAMTSFEGDTGPYLQYAHARLCSVVRKAEMNVDELSSANLELLTEAHATDLVRLLSQWPDTIAQTTKTLEPTTIVTYLFRMTHILSSGYDTLRVVGSEPEVKKARLALYESARQVLNNGMRLLGLTPVSRM</sequence>
<proteinExistence type="inferred from homology"/>
<dbReference type="InterPro" id="IPR001278">
    <property type="entry name" value="Arg-tRNA-ligase"/>
</dbReference>
<reference evidence="14" key="1">
    <citation type="submission" date="2021-01" db="EMBL/GenBank/DDBJ databases">
        <authorList>
            <consortium name="Aspergillus puulaauensis MK2 genome sequencing consortium"/>
            <person name="Kazuki M."/>
            <person name="Futagami T."/>
        </authorList>
    </citation>
    <scope>NUCLEOTIDE SEQUENCE</scope>
    <source>
        <strain evidence="14">MK2</strain>
    </source>
</reference>
<keyword evidence="3 10" id="KW-0436">Ligase</keyword>
<feature type="coiled-coil region" evidence="11">
    <location>
        <begin position="311"/>
        <end position="348"/>
    </location>
</feature>
<dbReference type="SUPFAM" id="SSF55190">
    <property type="entry name" value="Arginyl-tRNA synthetase (ArgRS), N-terminal 'additional' domain"/>
    <property type="match status" value="1"/>
</dbReference>
<evidence type="ECO:0000256" key="1">
    <source>
        <dbReference type="ARBA" id="ARBA00005594"/>
    </source>
</evidence>
<organism evidence="14 15">
    <name type="scientific">Aspergillus puulaauensis</name>
    <dbReference type="NCBI Taxonomy" id="1220207"/>
    <lineage>
        <taxon>Eukaryota</taxon>
        <taxon>Fungi</taxon>
        <taxon>Dikarya</taxon>
        <taxon>Ascomycota</taxon>
        <taxon>Pezizomycotina</taxon>
        <taxon>Eurotiomycetes</taxon>
        <taxon>Eurotiomycetidae</taxon>
        <taxon>Eurotiales</taxon>
        <taxon>Aspergillaceae</taxon>
        <taxon>Aspergillus</taxon>
    </lineage>
</organism>
<dbReference type="Gene3D" id="3.30.1360.70">
    <property type="entry name" value="Arginyl tRNA synthetase N-terminal domain"/>
    <property type="match status" value="1"/>
</dbReference>
<feature type="domain" description="Arginyl tRNA synthetase N-terminal" evidence="13">
    <location>
        <begin position="96"/>
        <end position="177"/>
    </location>
</feature>
<dbReference type="Pfam" id="PF03485">
    <property type="entry name" value="Arg_tRNA_synt_N"/>
    <property type="match status" value="1"/>
</dbReference>
<dbReference type="PRINTS" id="PR01038">
    <property type="entry name" value="TRNASYNTHARG"/>
</dbReference>
<evidence type="ECO:0000259" key="12">
    <source>
        <dbReference type="SMART" id="SM00836"/>
    </source>
</evidence>
<dbReference type="Proteomes" id="UP000654913">
    <property type="component" value="Chromosome 5"/>
</dbReference>
<dbReference type="Gene3D" id="1.10.730.10">
    <property type="entry name" value="Isoleucyl-tRNA Synthetase, Domain 1"/>
    <property type="match status" value="1"/>
</dbReference>
<dbReference type="RefSeq" id="XP_041558821.1">
    <property type="nucleotide sequence ID" value="XM_041706435.1"/>
</dbReference>
<dbReference type="GO" id="GO:0004814">
    <property type="term" value="F:arginine-tRNA ligase activity"/>
    <property type="evidence" value="ECO:0007669"/>
    <property type="project" value="UniProtKB-EC"/>
</dbReference>
<comment type="similarity">
    <text evidence="1 10">Belongs to the class-I aminoacyl-tRNA synthetase family.</text>
</comment>
<dbReference type="Pfam" id="PF05746">
    <property type="entry name" value="DALR_1"/>
    <property type="match status" value="1"/>
</dbReference>
<evidence type="ECO:0000256" key="10">
    <source>
        <dbReference type="RuleBase" id="RU363038"/>
    </source>
</evidence>
<dbReference type="GO" id="GO:0006420">
    <property type="term" value="P:arginyl-tRNA aminoacylation"/>
    <property type="evidence" value="ECO:0007669"/>
    <property type="project" value="InterPro"/>
</dbReference>
<keyword evidence="15" id="KW-1185">Reference proteome</keyword>
<evidence type="ECO:0000256" key="3">
    <source>
        <dbReference type="ARBA" id="ARBA00022598"/>
    </source>
</evidence>
<evidence type="ECO:0000256" key="8">
    <source>
        <dbReference type="ARBA" id="ARBA00033033"/>
    </source>
</evidence>
<keyword evidence="7 10" id="KW-0030">Aminoacyl-tRNA synthetase</keyword>
<dbReference type="InterPro" id="IPR014729">
    <property type="entry name" value="Rossmann-like_a/b/a_fold"/>
</dbReference>
<keyword evidence="11" id="KW-0175">Coiled coil</keyword>
<dbReference type="InterPro" id="IPR005148">
    <property type="entry name" value="Arg-tRNA-synth_N"/>
</dbReference>
<dbReference type="SUPFAM" id="SSF47323">
    <property type="entry name" value="Anticodon-binding domain of a subclass of class I aminoacyl-tRNA synthetases"/>
    <property type="match status" value="1"/>
</dbReference>
<keyword evidence="6 10" id="KW-0648">Protein biosynthesis</keyword>